<keyword evidence="2" id="KW-1185">Reference proteome</keyword>
<sequence length="81" mass="8970">MTPSSPPLLGRFIFSVRPSSLSLRRLSRSIVFLAQSSLSIPSDRCCVEEAMECFIHSGTHASLSEGFNLIKARGRLEVIYI</sequence>
<reference evidence="1 2" key="1">
    <citation type="journal article" date="2020" name="BMC Genomics">
        <title>Intraspecific diversification of the crop wild relative Brassica cretica Lam. using demographic model selection.</title>
        <authorList>
            <person name="Kioukis A."/>
            <person name="Michalopoulou V.A."/>
            <person name="Briers L."/>
            <person name="Pirintsos S."/>
            <person name="Studholme D.J."/>
            <person name="Pavlidis P."/>
            <person name="Sarris P.F."/>
        </authorList>
    </citation>
    <scope>NUCLEOTIDE SEQUENCE [LARGE SCALE GENOMIC DNA]</scope>
    <source>
        <strain evidence="2">cv. PFS-1207/04</strain>
    </source>
</reference>
<dbReference type="Proteomes" id="UP000266723">
    <property type="component" value="Unassembled WGS sequence"/>
</dbReference>
<evidence type="ECO:0000313" key="2">
    <source>
        <dbReference type="Proteomes" id="UP000266723"/>
    </source>
</evidence>
<comment type="caution">
    <text evidence="1">The sequence shown here is derived from an EMBL/GenBank/DDBJ whole genome shotgun (WGS) entry which is preliminary data.</text>
</comment>
<organism evidence="1 2">
    <name type="scientific">Brassica cretica</name>
    <name type="common">Mustard</name>
    <dbReference type="NCBI Taxonomy" id="69181"/>
    <lineage>
        <taxon>Eukaryota</taxon>
        <taxon>Viridiplantae</taxon>
        <taxon>Streptophyta</taxon>
        <taxon>Embryophyta</taxon>
        <taxon>Tracheophyta</taxon>
        <taxon>Spermatophyta</taxon>
        <taxon>Magnoliopsida</taxon>
        <taxon>eudicotyledons</taxon>
        <taxon>Gunneridae</taxon>
        <taxon>Pentapetalae</taxon>
        <taxon>rosids</taxon>
        <taxon>malvids</taxon>
        <taxon>Brassicales</taxon>
        <taxon>Brassicaceae</taxon>
        <taxon>Brassiceae</taxon>
        <taxon>Brassica</taxon>
    </lineage>
</organism>
<evidence type="ECO:0000313" key="1">
    <source>
        <dbReference type="EMBL" id="KAF3521185.1"/>
    </source>
</evidence>
<name>A0ABQ7B431_BRACR</name>
<proteinExistence type="predicted"/>
<protein>
    <submittedName>
        <fullName evidence="1">Uncharacterized protein</fullName>
    </submittedName>
</protein>
<dbReference type="EMBL" id="QGKV02001556">
    <property type="protein sequence ID" value="KAF3521185.1"/>
    <property type="molecule type" value="Genomic_DNA"/>
</dbReference>
<accession>A0ABQ7B431</accession>
<gene>
    <name evidence="1" type="ORF">DY000_02060739</name>
</gene>